<dbReference type="Pfam" id="PF01327">
    <property type="entry name" value="Pep_deformylase"/>
    <property type="match status" value="1"/>
</dbReference>
<feature type="active site" evidence="6">
    <location>
        <position position="143"/>
    </location>
</feature>
<comment type="function">
    <text evidence="6">Removes the formyl group from the N-terminal Met of newly synthesized proteins. Requires at least a dipeptide for an efficient rate of reaction. N-terminal L-methionine is a prerequisite for activity but the enzyme has broad specificity at other positions.</text>
</comment>
<feature type="binding site" evidence="6">
    <location>
        <position position="142"/>
    </location>
    <ligand>
        <name>Fe cation</name>
        <dbReference type="ChEBI" id="CHEBI:24875"/>
    </ligand>
</feature>
<evidence type="ECO:0000313" key="8">
    <source>
        <dbReference type="EMBL" id="MDR8018664.1"/>
    </source>
</evidence>
<comment type="catalytic activity">
    <reaction evidence="6">
        <text>N-terminal N-formyl-L-methionyl-[peptide] + H2O = N-terminal L-methionyl-[peptide] + formate</text>
        <dbReference type="Rhea" id="RHEA:24420"/>
        <dbReference type="Rhea" id="RHEA-COMP:10639"/>
        <dbReference type="Rhea" id="RHEA-COMP:10640"/>
        <dbReference type="ChEBI" id="CHEBI:15377"/>
        <dbReference type="ChEBI" id="CHEBI:15740"/>
        <dbReference type="ChEBI" id="CHEBI:49298"/>
        <dbReference type="ChEBI" id="CHEBI:64731"/>
        <dbReference type="EC" id="3.5.1.88"/>
    </reaction>
</comment>
<evidence type="ECO:0000256" key="2">
    <source>
        <dbReference type="ARBA" id="ARBA00022723"/>
    </source>
</evidence>
<protein>
    <recommendedName>
        <fullName evidence="6">Peptide deformylase</fullName>
        <shortName evidence="6">PDF</shortName>
        <ecNumber evidence="6">3.5.1.88</ecNumber>
    </recommendedName>
    <alternativeName>
        <fullName evidence="6">Polypeptide deformylase</fullName>
    </alternativeName>
</protein>
<dbReference type="HAMAP" id="MF_00163">
    <property type="entry name" value="Pep_deformylase"/>
    <property type="match status" value="1"/>
</dbReference>
<dbReference type="InterPro" id="IPR036821">
    <property type="entry name" value="Peptide_deformylase_sf"/>
</dbReference>
<keyword evidence="4 6" id="KW-0648">Protein biosynthesis</keyword>
<dbReference type="GO" id="GO:0042586">
    <property type="term" value="F:peptide deformylase activity"/>
    <property type="evidence" value="ECO:0007669"/>
    <property type="project" value="UniProtKB-EC"/>
</dbReference>
<keyword evidence="9" id="KW-1185">Reference proteome</keyword>
<evidence type="ECO:0000313" key="9">
    <source>
        <dbReference type="Proteomes" id="UP001251870"/>
    </source>
</evidence>
<dbReference type="SUPFAM" id="SSF56420">
    <property type="entry name" value="Peptide deformylase"/>
    <property type="match status" value="1"/>
</dbReference>
<dbReference type="NCBIfam" id="NF001159">
    <property type="entry name" value="PRK00150.1-3"/>
    <property type="match status" value="1"/>
</dbReference>
<dbReference type="RefSeq" id="WP_310547644.1">
    <property type="nucleotide sequence ID" value="NZ_JAVKGR010000002.1"/>
</dbReference>
<dbReference type="EMBL" id="JAVKGR010000002">
    <property type="protein sequence ID" value="MDR8018664.1"/>
    <property type="molecule type" value="Genomic_DNA"/>
</dbReference>
<evidence type="ECO:0000256" key="6">
    <source>
        <dbReference type="HAMAP-Rule" id="MF_00163"/>
    </source>
</evidence>
<comment type="similarity">
    <text evidence="1 6">Belongs to the polypeptide deformylase family.</text>
</comment>
<dbReference type="EC" id="3.5.1.88" evidence="6"/>
<evidence type="ECO:0000256" key="3">
    <source>
        <dbReference type="ARBA" id="ARBA00022801"/>
    </source>
</evidence>
<evidence type="ECO:0000256" key="1">
    <source>
        <dbReference type="ARBA" id="ARBA00010759"/>
    </source>
</evidence>
<gene>
    <name evidence="6 8" type="primary">def</name>
    <name evidence="8" type="ORF">RIL96_03680</name>
</gene>
<organism evidence="8 9">
    <name type="scientific">Nesterenkonia aerolata</name>
    <dbReference type="NCBI Taxonomy" id="3074079"/>
    <lineage>
        <taxon>Bacteria</taxon>
        <taxon>Bacillati</taxon>
        <taxon>Actinomycetota</taxon>
        <taxon>Actinomycetes</taxon>
        <taxon>Micrococcales</taxon>
        <taxon>Micrococcaceae</taxon>
        <taxon>Nesterenkonia</taxon>
    </lineage>
</organism>
<comment type="cofactor">
    <cofactor evidence="6">
        <name>Fe(2+)</name>
        <dbReference type="ChEBI" id="CHEBI:29033"/>
    </cofactor>
    <text evidence="6">Binds 1 Fe(2+) ion.</text>
</comment>
<comment type="caution">
    <text evidence="8">The sequence shown here is derived from an EMBL/GenBank/DDBJ whole genome shotgun (WGS) entry which is preliminary data.</text>
</comment>
<proteinExistence type="inferred from homology"/>
<name>A0ABU2DQ88_9MICC</name>
<evidence type="ECO:0000256" key="4">
    <source>
        <dbReference type="ARBA" id="ARBA00022917"/>
    </source>
</evidence>
<evidence type="ECO:0000256" key="5">
    <source>
        <dbReference type="ARBA" id="ARBA00023004"/>
    </source>
</evidence>
<feature type="binding site" evidence="6">
    <location>
        <position position="100"/>
    </location>
    <ligand>
        <name>Fe cation</name>
        <dbReference type="ChEBI" id="CHEBI:24875"/>
    </ligand>
</feature>
<dbReference type="PANTHER" id="PTHR10458">
    <property type="entry name" value="PEPTIDE DEFORMYLASE"/>
    <property type="match status" value="1"/>
</dbReference>
<feature type="binding site" evidence="6">
    <location>
        <position position="146"/>
    </location>
    <ligand>
        <name>Fe cation</name>
        <dbReference type="ChEBI" id="CHEBI:24875"/>
    </ligand>
</feature>
<evidence type="ECO:0000256" key="7">
    <source>
        <dbReference type="SAM" id="MobiDB-lite"/>
    </source>
</evidence>
<dbReference type="NCBIfam" id="TIGR00079">
    <property type="entry name" value="pept_deformyl"/>
    <property type="match status" value="1"/>
</dbReference>
<reference evidence="8 9" key="1">
    <citation type="submission" date="2023-09" db="EMBL/GenBank/DDBJ databases">
        <title>Description of three actinobacteria isolated from air of manufacturing shop in a pharmaceutical factory.</title>
        <authorList>
            <person name="Zhang D.-F."/>
        </authorList>
    </citation>
    <scope>NUCLEOTIDE SEQUENCE [LARGE SCALE GENOMIC DNA]</scope>
    <source>
        <strain evidence="8 9">LY-0111</strain>
    </source>
</reference>
<dbReference type="Gene3D" id="3.90.45.10">
    <property type="entry name" value="Peptide deformylase"/>
    <property type="match status" value="1"/>
</dbReference>
<dbReference type="PRINTS" id="PR01576">
    <property type="entry name" value="PDEFORMYLASE"/>
</dbReference>
<feature type="region of interest" description="Disordered" evidence="7">
    <location>
        <begin position="175"/>
        <end position="207"/>
    </location>
</feature>
<keyword evidence="2 6" id="KW-0479">Metal-binding</keyword>
<sequence length="207" mass="23175">MTIRPITICGEPVLHQRAAEVETIDDEIRTLIDDMFATMDAAHGVGLAAPQIGVGRRIFTYQYADSGEVPSRGVIINPRLRLIAKPAQTAPDAEEHTEGCLSVPGLGFPLHRSDHVEVMGIGLDGAPIRFEARGWFARIMQHEYDHLDGFLYVDRLNPQWTRRWRRARRREGWGVPGLSWMPGEDPDPFGHDEDSAEEPGTVSDAQR</sequence>
<keyword evidence="3 6" id="KW-0378">Hydrolase</keyword>
<dbReference type="CDD" id="cd00487">
    <property type="entry name" value="Pep_deformylase"/>
    <property type="match status" value="1"/>
</dbReference>
<keyword evidence="5 6" id="KW-0408">Iron</keyword>
<dbReference type="Proteomes" id="UP001251870">
    <property type="component" value="Unassembled WGS sequence"/>
</dbReference>
<accession>A0ABU2DQ88</accession>
<dbReference type="PANTHER" id="PTHR10458:SF2">
    <property type="entry name" value="PEPTIDE DEFORMYLASE, MITOCHONDRIAL"/>
    <property type="match status" value="1"/>
</dbReference>
<dbReference type="InterPro" id="IPR023635">
    <property type="entry name" value="Peptide_deformylase"/>
</dbReference>